<dbReference type="EMBL" id="SBJO01000086">
    <property type="protein sequence ID" value="KAF9763259.1"/>
    <property type="molecule type" value="Genomic_DNA"/>
</dbReference>
<evidence type="ECO:0000256" key="1">
    <source>
        <dbReference type="SAM" id="Phobius"/>
    </source>
</evidence>
<keyword evidence="1" id="KW-0472">Membrane</keyword>
<keyword evidence="3" id="KW-1185">Reference proteome</keyword>
<comment type="caution">
    <text evidence="2">The sequence shown here is derived from an EMBL/GenBank/DDBJ whole genome shotgun (WGS) entry which is preliminary data.</text>
</comment>
<reference evidence="2 3" key="1">
    <citation type="journal article" date="2020" name="Genome Biol. Evol.">
        <title>Comparative genomics of strictly vertically transmitted, feminizing microsporidia endosymbionts of amphipod crustaceans.</title>
        <authorList>
            <person name="Cormier A."/>
            <person name="Chebbi M.A."/>
            <person name="Giraud I."/>
            <person name="Wattier R."/>
            <person name="Teixeira M."/>
            <person name="Gilbert C."/>
            <person name="Rigaud T."/>
            <person name="Cordaux R."/>
        </authorList>
    </citation>
    <scope>NUCLEOTIDE SEQUENCE [LARGE SCALE GENOMIC DNA]</scope>
    <source>
        <strain evidence="2 3">Ou3-Ou53</strain>
    </source>
</reference>
<organism evidence="2 3">
    <name type="scientific">Nosema granulosis</name>
    <dbReference type="NCBI Taxonomy" id="83296"/>
    <lineage>
        <taxon>Eukaryota</taxon>
        <taxon>Fungi</taxon>
        <taxon>Fungi incertae sedis</taxon>
        <taxon>Microsporidia</taxon>
        <taxon>Nosematidae</taxon>
        <taxon>Nosema</taxon>
    </lineage>
</organism>
<dbReference type="Proteomes" id="UP000740883">
    <property type="component" value="Unassembled WGS sequence"/>
</dbReference>
<accession>A0A9P6KYN3</accession>
<proteinExistence type="predicted"/>
<keyword evidence="1" id="KW-1133">Transmembrane helix</keyword>
<protein>
    <submittedName>
        <fullName evidence="2">Uncharacterized protein</fullName>
    </submittedName>
</protein>
<dbReference type="AlphaFoldDB" id="A0A9P6KYN3"/>
<evidence type="ECO:0000313" key="3">
    <source>
        <dbReference type="Proteomes" id="UP000740883"/>
    </source>
</evidence>
<keyword evidence="1" id="KW-0812">Transmembrane</keyword>
<evidence type="ECO:0000313" key="2">
    <source>
        <dbReference type="EMBL" id="KAF9763259.1"/>
    </source>
</evidence>
<gene>
    <name evidence="2" type="ORF">NGRA_1392</name>
</gene>
<sequence>MNIKNIQFRSILFLLVIIIVFILLKRIKCKDHVKIHNKEIKSTEDKKQTFKYDQNDTLKQQNKDLKFIEYTNRIEDTVEPVLSDEEWSYIENNIKGVSKRQALDLFKRFDTRLPFLETSMGLSKDIVSNITQQEVGSSIYNLYKDLRKQVMMIFIEDSSRASFFYHTNIISTFSNFDNFFALTPERLLYSPDSPVFTKIIMYTYFIVIYEIRKFVGENPDAFLGYEQYCIGDDYTIENILTNLMNTFYIASEFKKQVVEGKSYLISFRDLHIKICGFDDIPNGGPGGVKEILGDIKKESYLEVVNNIYIQCGNVVIMPLNFVDRVINCILLSLYPR</sequence>
<feature type="transmembrane region" description="Helical" evidence="1">
    <location>
        <begin position="6"/>
        <end position="24"/>
    </location>
</feature>
<name>A0A9P6KYN3_9MICR</name>